<keyword evidence="1" id="KW-0472">Membrane</keyword>
<organism evidence="2 3">
    <name type="scientific">Puccinia coronata f. sp. avenae</name>
    <dbReference type="NCBI Taxonomy" id="200324"/>
    <lineage>
        <taxon>Eukaryota</taxon>
        <taxon>Fungi</taxon>
        <taxon>Dikarya</taxon>
        <taxon>Basidiomycota</taxon>
        <taxon>Pucciniomycotina</taxon>
        <taxon>Pucciniomycetes</taxon>
        <taxon>Pucciniales</taxon>
        <taxon>Pucciniaceae</taxon>
        <taxon>Puccinia</taxon>
    </lineage>
</organism>
<keyword evidence="1" id="KW-1133">Transmembrane helix</keyword>
<feature type="transmembrane region" description="Helical" evidence="1">
    <location>
        <begin position="109"/>
        <end position="128"/>
    </location>
</feature>
<sequence length="231" mass="25526">MPSKAPSKFSSSSKIESYFQVMANLTELMVEFAMSLPPSTNPYEATAVIIRKETQTAKPALWAVILRRIIAFHYLVLCGQAITALWLRKKADKLHFFRYNKLGLIHVEVLNEIVLLMFAFSLVFVWILCIETAMDLTSLGARARAGASIRLSPYTRFMINSLLLAVIAVPSAMVLGISILRATILAAIEATSEEVIASLRKSASTYRPGSDNYSNLVEILKPTESISPNSP</sequence>
<evidence type="ECO:0000313" key="2">
    <source>
        <dbReference type="EMBL" id="PLW53533.1"/>
    </source>
</evidence>
<proteinExistence type="predicted"/>
<protein>
    <submittedName>
        <fullName evidence="2">Uncharacterized protein</fullName>
    </submittedName>
</protein>
<name>A0A2N5VU64_9BASI</name>
<evidence type="ECO:0000256" key="1">
    <source>
        <dbReference type="SAM" id="Phobius"/>
    </source>
</evidence>
<keyword evidence="3" id="KW-1185">Reference proteome</keyword>
<feature type="transmembrane region" description="Helical" evidence="1">
    <location>
        <begin position="157"/>
        <end position="180"/>
    </location>
</feature>
<feature type="transmembrane region" description="Helical" evidence="1">
    <location>
        <begin position="69"/>
        <end position="88"/>
    </location>
</feature>
<gene>
    <name evidence="2" type="ORF">PCANC_07223</name>
</gene>
<keyword evidence="1" id="KW-0812">Transmembrane</keyword>
<dbReference type="AlphaFoldDB" id="A0A2N5VU64"/>
<comment type="caution">
    <text evidence="2">The sequence shown here is derived from an EMBL/GenBank/DDBJ whole genome shotgun (WGS) entry which is preliminary data.</text>
</comment>
<reference evidence="2 3" key="1">
    <citation type="submission" date="2017-11" db="EMBL/GenBank/DDBJ databases">
        <title>De novo assembly and phasing of dikaryotic genomes from two isolates of Puccinia coronata f. sp. avenae, the causal agent of oat crown rust.</title>
        <authorList>
            <person name="Miller M.E."/>
            <person name="Zhang Y."/>
            <person name="Omidvar V."/>
            <person name="Sperschneider J."/>
            <person name="Schwessinger B."/>
            <person name="Raley C."/>
            <person name="Palmer J.M."/>
            <person name="Garnica D."/>
            <person name="Upadhyaya N."/>
            <person name="Rathjen J."/>
            <person name="Taylor J.M."/>
            <person name="Park R.F."/>
            <person name="Dodds P.N."/>
            <person name="Hirsch C.D."/>
            <person name="Kianian S.F."/>
            <person name="Figueroa M."/>
        </authorList>
    </citation>
    <scope>NUCLEOTIDE SEQUENCE [LARGE SCALE GENOMIC DNA]</scope>
    <source>
        <strain evidence="2">12NC29</strain>
    </source>
</reference>
<dbReference type="OrthoDB" id="2506180at2759"/>
<dbReference type="EMBL" id="PGCJ01000060">
    <property type="protein sequence ID" value="PLW53533.1"/>
    <property type="molecule type" value="Genomic_DNA"/>
</dbReference>
<accession>A0A2N5VU64</accession>
<evidence type="ECO:0000313" key="3">
    <source>
        <dbReference type="Proteomes" id="UP000235388"/>
    </source>
</evidence>
<dbReference type="Proteomes" id="UP000235388">
    <property type="component" value="Unassembled WGS sequence"/>
</dbReference>